<dbReference type="PRINTS" id="PR00111">
    <property type="entry name" value="ABHYDROLASE"/>
</dbReference>
<evidence type="ECO:0000313" key="3">
    <source>
        <dbReference type="EMBL" id="BDX07105.1"/>
    </source>
</evidence>
<dbReference type="PANTHER" id="PTHR43039">
    <property type="entry name" value="ESTERASE-RELATED"/>
    <property type="match status" value="1"/>
</dbReference>
<feature type="domain" description="AB hydrolase-1" evidence="2">
    <location>
        <begin position="19"/>
        <end position="253"/>
    </location>
</feature>
<accession>A0AA48HYT5</accession>
<dbReference type="SUPFAM" id="SSF53474">
    <property type="entry name" value="alpha/beta-Hydrolases"/>
    <property type="match status" value="1"/>
</dbReference>
<dbReference type="KEGG" id="pmaw:MACH26_26260"/>
<dbReference type="Proteomes" id="UP001333710">
    <property type="component" value="Chromosome"/>
</dbReference>
<sequence>MVDVKVRNNVSVMGTGEKTLLFAHGFGCDQQMWRFLTPKFGSEYQLILFDYVGSGKSDYSAFDENKYSSLKGYAQDVLDVCECLNLQDVIFFGHSVSSIIGMHAALISPETFSRLIMVCPSPCFLNFPPDYLGGFDREDLEELINLMDKNYIGWANYLAPLVMGQNSDKGLIDELGASFCSTDPKYSKTFAKTTFFSDDRTYLSQISHPTLILQSSEDNLASVDIGKYMNTHIKNSKLEIIKAHGHCLHMTDPDKVYERFERFVTC</sequence>
<organism evidence="3 4">
    <name type="scientific">Planctobacterium marinum</name>
    <dbReference type="NCBI Taxonomy" id="1631968"/>
    <lineage>
        <taxon>Bacteria</taxon>
        <taxon>Pseudomonadati</taxon>
        <taxon>Pseudomonadota</taxon>
        <taxon>Gammaproteobacteria</taxon>
        <taxon>Alteromonadales</taxon>
        <taxon>Alteromonadaceae</taxon>
        <taxon>Planctobacterium</taxon>
    </lineage>
</organism>
<evidence type="ECO:0000313" key="4">
    <source>
        <dbReference type="Proteomes" id="UP001333710"/>
    </source>
</evidence>
<dbReference type="InterPro" id="IPR029058">
    <property type="entry name" value="AB_hydrolase_fold"/>
</dbReference>
<reference evidence="3" key="1">
    <citation type="submission" date="2023-01" db="EMBL/GenBank/DDBJ databases">
        <title>Complete genome sequence of Planctobacterium marinum strain Dej080120_11.</title>
        <authorList>
            <person name="Ueki S."/>
            <person name="Maruyama F."/>
        </authorList>
    </citation>
    <scope>NUCLEOTIDE SEQUENCE</scope>
    <source>
        <strain evidence="3">Dej080120_11</strain>
    </source>
</reference>
<dbReference type="Gene3D" id="3.40.50.1820">
    <property type="entry name" value="alpha/beta hydrolase"/>
    <property type="match status" value="1"/>
</dbReference>
<dbReference type="InterPro" id="IPR000073">
    <property type="entry name" value="AB_hydrolase_1"/>
</dbReference>
<protein>
    <submittedName>
        <fullName evidence="3">Sigma factor SigB regulation protein RsbQ</fullName>
    </submittedName>
</protein>
<proteinExistence type="inferred from homology"/>
<evidence type="ECO:0000259" key="2">
    <source>
        <dbReference type="Pfam" id="PF00561"/>
    </source>
</evidence>
<evidence type="ECO:0000256" key="1">
    <source>
        <dbReference type="ARBA" id="ARBA00008645"/>
    </source>
</evidence>
<keyword evidence="4" id="KW-1185">Reference proteome</keyword>
<dbReference type="EMBL" id="AP027272">
    <property type="protein sequence ID" value="BDX07105.1"/>
    <property type="molecule type" value="Genomic_DNA"/>
</dbReference>
<gene>
    <name evidence="3" type="primary">rsbQ</name>
    <name evidence="3" type="ORF">MACH26_26260</name>
</gene>
<dbReference type="Pfam" id="PF00561">
    <property type="entry name" value="Abhydrolase_1"/>
    <property type="match status" value="1"/>
</dbReference>
<name>A0AA48HYT5_9ALTE</name>
<comment type="similarity">
    <text evidence="1">Belongs to the AB hydrolase superfamily.</text>
</comment>
<dbReference type="AlphaFoldDB" id="A0AA48HYT5"/>